<name>A0AAV2MZC9_9HYME</name>
<dbReference type="AlphaFoldDB" id="A0AAV2MZC9"/>
<sequence length="102" mass="11603">MCTLNEICRPAPFPEAPGRPFLRNAYQLAEFEPRANYARPRDNRMDYRAAWAINEILRSRNSRGAPSDVAIDRLSKSRSAPNVSFLPLGDLPCPFQENPEQI</sequence>
<proteinExistence type="predicted"/>
<comment type="caution">
    <text evidence="1">The sequence shown here is derived from an EMBL/GenBank/DDBJ whole genome shotgun (WGS) entry which is preliminary data.</text>
</comment>
<dbReference type="EMBL" id="CAXIPU020000842">
    <property type="protein sequence ID" value="CAL1672704.1"/>
    <property type="molecule type" value="Genomic_DNA"/>
</dbReference>
<dbReference type="Proteomes" id="UP001497644">
    <property type="component" value="Unassembled WGS sequence"/>
</dbReference>
<keyword evidence="2" id="KW-1185">Reference proteome</keyword>
<evidence type="ECO:0000313" key="2">
    <source>
        <dbReference type="Proteomes" id="UP001497644"/>
    </source>
</evidence>
<evidence type="ECO:0000313" key="1">
    <source>
        <dbReference type="EMBL" id="CAL1672704.1"/>
    </source>
</evidence>
<protein>
    <submittedName>
        <fullName evidence="1">Uncharacterized protein</fullName>
    </submittedName>
</protein>
<reference evidence="1" key="1">
    <citation type="submission" date="2024-04" db="EMBL/GenBank/DDBJ databases">
        <authorList>
            <consortium name="Molecular Ecology Group"/>
        </authorList>
    </citation>
    <scope>NUCLEOTIDE SEQUENCE</scope>
</reference>
<accession>A0AAV2MZC9</accession>
<organism evidence="1 2">
    <name type="scientific">Lasius platythorax</name>
    <dbReference type="NCBI Taxonomy" id="488582"/>
    <lineage>
        <taxon>Eukaryota</taxon>
        <taxon>Metazoa</taxon>
        <taxon>Ecdysozoa</taxon>
        <taxon>Arthropoda</taxon>
        <taxon>Hexapoda</taxon>
        <taxon>Insecta</taxon>
        <taxon>Pterygota</taxon>
        <taxon>Neoptera</taxon>
        <taxon>Endopterygota</taxon>
        <taxon>Hymenoptera</taxon>
        <taxon>Apocrita</taxon>
        <taxon>Aculeata</taxon>
        <taxon>Formicoidea</taxon>
        <taxon>Formicidae</taxon>
        <taxon>Formicinae</taxon>
        <taxon>Lasius</taxon>
        <taxon>Lasius</taxon>
    </lineage>
</organism>
<gene>
    <name evidence="1" type="ORF">LPLAT_LOCUS10602</name>
</gene>